<keyword evidence="3" id="KW-1185">Reference proteome</keyword>
<dbReference type="AlphaFoldDB" id="X6LWU7"/>
<reference evidence="2 3" key="1">
    <citation type="journal article" date="2013" name="Curr. Biol.">
        <title>The Genome of the Foraminiferan Reticulomyxa filosa.</title>
        <authorList>
            <person name="Glockner G."/>
            <person name="Hulsmann N."/>
            <person name="Schleicher M."/>
            <person name="Noegel A.A."/>
            <person name="Eichinger L."/>
            <person name="Gallinger C."/>
            <person name="Pawlowski J."/>
            <person name="Sierra R."/>
            <person name="Euteneuer U."/>
            <person name="Pillet L."/>
            <person name="Moustafa A."/>
            <person name="Platzer M."/>
            <person name="Groth M."/>
            <person name="Szafranski K."/>
            <person name="Schliwa M."/>
        </authorList>
    </citation>
    <scope>NUCLEOTIDE SEQUENCE [LARGE SCALE GENOMIC DNA]</scope>
</reference>
<feature type="compositionally biased region" description="Polar residues" evidence="1">
    <location>
        <begin position="1"/>
        <end position="16"/>
    </location>
</feature>
<proteinExistence type="predicted"/>
<accession>X6LWU7</accession>
<comment type="caution">
    <text evidence="2">The sequence shown here is derived from an EMBL/GenBank/DDBJ whole genome shotgun (WGS) entry which is preliminary data.</text>
</comment>
<dbReference type="Proteomes" id="UP000023152">
    <property type="component" value="Unassembled WGS sequence"/>
</dbReference>
<feature type="region of interest" description="Disordered" evidence="1">
    <location>
        <begin position="1"/>
        <end position="21"/>
    </location>
</feature>
<sequence>MDSDNSLTSLPNNGIDSRNKLKGTHHLNIEDDVVMHKINNRQSIVIKQIDRKVLKRTKPDDDENDMIDLVFVPKQSESKEEQLNDENVWKKSKKVRRDYFCETSPTLVITNVNGKELMSQTSILKFIGIKDKRFLEELQSIVEQFNSRKQAKSQESKEKTQKTPFCSIFRKDYVSEQLEKRKEIDVKTPQEVVDTLEELGYEVERDHLIIGFNE</sequence>
<gene>
    <name evidence="2" type="ORF">RFI_31774</name>
</gene>
<evidence type="ECO:0000256" key="1">
    <source>
        <dbReference type="SAM" id="MobiDB-lite"/>
    </source>
</evidence>
<feature type="non-terminal residue" evidence="2">
    <location>
        <position position="214"/>
    </location>
</feature>
<evidence type="ECO:0000313" key="2">
    <source>
        <dbReference type="EMBL" id="ETO05622.1"/>
    </source>
</evidence>
<dbReference type="EMBL" id="ASPP01027918">
    <property type="protein sequence ID" value="ETO05622.1"/>
    <property type="molecule type" value="Genomic_DNA"/>
</dbReference>
<evidence type="ECO:0000313" key="3">
    <source>
        <dbReference type="Proteomes" id="UP000023152"/>
    </source>
</evidence>
<name>X6LWU7_RETFI</name>
<organism evidence="2 3">
    <name type="scientific">Reticulomyxa filosa</name>
    <dbReference type="NCBI Taxonomy" id="46433"/>
    <lineage>
        <taxon>Eukaryota</taxon>
        <taxon>Sar</taxon>
        <taxon>Rhizaria</taxon>
        <taxon>Retaria</taxon>
        <taxon>Foraminifera</taxon>
        <taxon>Monothalamids</taxon>
        <taxon>Reticulomyxidae</taxon>
        <taxon>Reticulomyxa</taxon>
    </lineage>
</organism>
<protein>
    <submittedName>
        <fullName evidence="2">Uncharacterized protein</fullName>
    </submittedName>
</protein>